<name>A0AAN6WSN3_9PEZI</name>
<dbReference type="GO" id="GO:0008270">
    <property type="term" value="F:zinc ion binding"/>
    <property type="evidence" value="ECO:0007669"/>
    <property type="project" value="InterPro"/>
</dbReference>
<evidence type="ECO:0000256" key="1">
    <source>
        <dbReference type="ARBA" id="ARBA00023242"/>
    </source>
</evidence>
<reference evidence="4" key="2">
    <citation type="submission" date="2023-05" db="EMBL/GenBank/DDBJ databases">
        <authorList>
            <consortium name="Lawrence Berkeley National Laboratory"/>
            <person name="Steindorff A."/>
            <person name="Hensen N."/>
            <person name="Bonometti L."/>
            <person name="Westerberg I."/>
            <person name="Brannstrom I.O."/>
            <person name="Guillou S."/>
            <person name="Cros-Aarteil S."/>
            <person name="Calhoun S."/>
            <person name="Haridas S."/>
            <person name="Kuo A."/>
            <person name="Mondo S."/>
            <person name="Pangilinan J."/>
            <person name="Riley R."/>
            <person name="Labutti K."/>
            <person name="Andreopoulos B."/>
            <person name="Lipzen A."/>
            <person name="Chen C."/>
            <person name="Yanf M."/>
            <person name="Daum C."/>
            <person name="Ng V."/>
            <person name="Clum A."/>
            <person name="Ohm R."/>
            <person name="Martin F."/>
            <person name="Silar P."/>
            <person name="Natvig D."/>
            <person name="Lalanne C."/>
            <person name="Gautier V."/>
            <person name="Ament-Velasquez S.L."/>
            <person name="Kruys A."/>
            <person name="Hutchinson M.I."/>
            <person name="Powell A.J."/>
            <person name="Barry K."/>
            <person name="Miller A.N."/>
            <person name="Grigoriev I.V."/>
            <person name="Debuchy R."/>
            <person name="Gladieux P."/>
            <person name="Thoren M.H."/>
            <person name="Johannesson H."/>
        </authorList>
    </citation>
    <scope>NUCLEOTIDE SEQUENCE</scope>
    <source>
        <strain evidence="4">PSN309</strain>
    </source>
</reference>
<dbReference type="Gene3D" id="4.10.240.10">
    <property type="entry name" value="Zn(2)-C6 fungal-type DNA-binding domain"/>
    <property type="match status" value="1"/>
</dbReference>
<reference evidence="4" key="1">
    <citation type="journal article" date="2023" name="Mol. Phylogenet. Evol.">
        <title>Genome-scale phylogeny and comparative genomics of the fungal order Sordariales.</title>
        <authorList>
            <person name="Hensen N."/>
            <person name="Bonometti L."/>
            <person name="Westerberg I."/>
            <person name="Brannstrom I.O."/>
            <person name="Guillou S."/>
            <person name="Cros-Aarteil S."/>
            <person name="Calhoun S."/>
            <person name="Haridas S."/>
            <person name="Kuo A."/>
            <person name="Mondo S."/>
            <person name="Pangilinan J."/>
            <person name="Riley R."/>
            <person name="LaButti K."/>
            <person name="Andreopoulos B."/>
            <person name="Lipzen A."/>
            <person name="Chen C."/>
            <person name="Yan M."/>
            <person name="Daum C."/>
            <person name="Ng V."/>
            <person name="Clum A."/>
            <person name="Steindorff A."/>
            <person name="Ohm R.A."/>
            <person name="Martin F."/>
            <person name="Silar P."/>
            <person name="Natvig D.O."/>
            <person name="Lalanne C."/>
            <person name="Gautier V."/>
            <person name="Ament-Velasquez S.L."/>
            <person name="Kruys A."/>
            <person name="Hutchinson M.I."/>
            <person name="Powell A.J."/>
            <person name="Barry K."/>
            <person name="Miller A.N."/>
            <person name="Grigoriev I.V."/>
            <person name="Debuchy R."/>
            <person name="Gladieux P."/>
            <person name="Hiltunen Thoren M."/>
            <person name="Johannesson H."/>
        </authorList>
    </citation>
    <scope>NUCLEOTIDE SEQUENCE</scope>
    <source>
        <strain evidence="4">PSN309</strain>
    </source>
</reference>
<gene>
    <name evidence="4" type="ORF">QBC35DRAFT_365596</name>
</gene>
<dbReference type="SMART" id="SM00066">
    <property type="entry name" value="GAL4"/>
    <property type="match status" value="1"/>
</dbReference>
<dbReference type="AlphaFoldDB" id="A0AAN6WSN3"/>
<dbReference type="SUPFAM" id="SSF57701">
    <property type="entry name" value="Zn2/Cys6 DNA-binding domain"/>
    <property type="match status" value="1"/>
</dbReference>
<keyword evidence="5" id="KW-1185">Reference proteome</keyword>
<dbReference type="InterPro" id="IPR050797">
    <property type="entry name" value="Carb_Metab_Trans_Reg"/>
</dbReference>
<dbReference type="CDD" id="cd00067">
    <property type="entry name" value="GAL4"/>
    <property type="match status" value="1"/>
</dbReference>
<evidence type="ECO:0000259" key="3">
    <source>
        <dbReference type="PROSITE" id="PS50048"/>
    </source>
</evidence>
<evidence type="ECO:0000256" key="2">
    <source>
        <dbReference type="SAM" id="MobiDB-lite"/>
    </source>
</evidence>
<dbReference type="InterPro" id="IPR036864">
    <property type="entry name" value="Zn2-C6_fun-type_DNA-bd_sf"/>
</dbReference>
<keyword evidence="1" id="KW-0539">Nucleus</keyword>
<feature type="compositionally biased region" description="Polar residues" evidence="2">
    <location>
        <begin position="286"/>
        <end position="317"/>
    </location>
</feature>
<dbReference type="GO" id="GO:0000981">
    <property type="term" value="F:DNA-binding transcription factor activity, RNA polymerase II-specific"/>
    <property type="evidence" value="ECO:0007669"/>
    <property type="project" value="InterPro"/>
</dbReference>
<dbReference type="PANTHER" id="PTHR31668">
    <property type="entry name" value="GLUCOSE TRANSPORT TRANSCRIPTION REGULATOR RGT1-RELATED-RELATED"/>
    <property type="match status" value="1"/>
</dbReference>
<accession>A0AAN6WSN3</accession>
<feature type="non-terminal residue" evidence="4">
    <location>
        <position position="335"/>
    </location>
</feature>
<evidence type="ECO:0000313" key="4">
    <source>
        <dbReference type="EMBL" id="KAK4185592.1"/>
    </source>
</evidence>
<organism evidence="4 5">
    <name type="scientific">Podospora australis</name>
    <dbReference type="NCBI Taxonomy" id="1536484"/>
    <lineage>
        <taxon>Eukaryota</taxon>
        <taxon>Fungi</taxon>
        <taxon>Dikarya</taxon>
        <taxon>Ascomycota</taxon>
        <taxon>Pezizomycotina</taxon>
        <taxon>Sordariomycetes</taxon>
        <taxon>Sordariomycetidae</taxon>
        <taxon>Sordariales</taxon>
        <taxon>Podosporaceae</taxon>
        <taxon>Podospora</taxon>
    </lineage>
</organism>
<feature type="region of interest" description="Disordered" evidence="2">
    <location>
        <begin position="286"/>
        <end position="335"/>
    </location>
</feature>
<dbReference type="PROSITE" id="PS50048">
    <property type="entry name" value="ZN2_CY6_FUNGAL_2"/>
    <property type="match status" value="1"/>
</dbReference>
<feature type="non-terminal residue" evidence="4">
    <location>
        <position position="1"/>
    </location>
</feature>
<feature type="compositionally biased region" description="Polar residues" evidence="2">
    <location>
        <begin position="325"/>
        <end position="335"/>
    </location>
</feature>
<comment type="caution">
    <text evidence="4">The sequence shown here is derived from an EMBL/GenBank/DDBJ whole genome shotgun (WGS) entry which is preliminary data.</text>
</comment>
<protein>
    <recommendedName>
        <fullName evidence="3">Zn(2)-C6 fungal-type domain-containing protein</fullName>
    </recommendedName>
</protein>
<dbReference type="PROSITE" id="PS00463">
    <property type="entry name" value="ZN2_CY6_FUNGAL_1"/>
    <property type="match status" value="1"/>
</dbReference>
<dbReference type="Proteomes" id="UP001302126">
    <property type="component" value="Unassembled WGS sequence"/>
</dbReference>
<dbReference type="EMBL" id="MU864445">
    <property type="protein sequence ID" value="KAK4185592.1"/>
    <property type="molecule type" value="Genomic_DNA"/>
</dbReference>
<dbReference type="InterPro" id="IPR001138">
    <property type="entry name" value="Zn2Cys6_DnaBD"/>
</dbReference>
<feature type="domain" description="Zn(2)-C6 fungal-type" evidence="3">
    <location>
        <begin position="9"/>
        <end position="43"/>
    </location>
</feature>
<dbReference type="Pfam" id="PF00172">
    <property type="entry name" value="Zn_clus"/>
    <property type="match status" value="1"/>
</dbReference>
<sequence length="335" mass="34954">PQRKRIAVACSRCRKRKIRCSGDPGDGLPCSNCKNAGVEQCRFLRVASREAPIRLDMGDPFGYPVSDARLFHAGRGGPAPPSLLGSHQQDTLPYSSTLSEVAATSYGHRSGSLPGYSYGGGATKPTSYYPMPPTTAYHSAYGEEYADYGIGVHSQSVMSPVEAVSAAAAPWPPVRAKTSTHSFSNLFTLDPETSTYTSYPTSALVHRPSAQHAVSPVSPVDGPAPFSFTNVAASLPNSSDRLLPNPTVRAATLPYPSGLGKSTSNGASSSGLGLADMASAAGNYASSYEYSSQGPESSSRSNSDGHSYGGSSSQPESMFSDETRSALSSQGPAFD</sequence>
<evidence type="ECO:0000313" key="5">
    <source>
        <dbReference type="Proteomes" id="UP001302126"/>
    </source>
</evidence>
<proteinExistence type="predicted"/>